<organism evidence="2 3">
    <name type="scientific">Pseudomonas lijiangensis</name>
    <dbReference type="NCBI Taxonomy" id="2995658"/>
    <lineage>
        <taxon>Bacteria</taxon>
        <taxon>Pseudomonadati</taxon>
        <taxon>Pseudomonadota</taxon>
        <taxon>Gammaproteobacteria</taxon>
        <taxon>Pseudomonadales</taxon>
        <taxon>Pseudomonadaceae</taxon>
        <taxon>Pseudomonas</taxon>
    </lineage>
</organism>
<protein>
    <submittedName>
        <fullName evidence="2">DUF3472 domain-containing protein</fullName>
    </submittedName>
</protein>
<evidence type="ECO:0000256" key="1">
    <source>
        <dbReference type="SAM" id="MobiDB-lite"/>
    </source>
</evidence>
<dbReference type="Pfam" id="PF11958">
    <property type="entry name" value="DUF3472"/>
    <property type="match status" value="1"/>
</dbReference>
<dbReference type="InterPro" id="IPR021862">
    <property type="entry name" value="DUF3472"/>
</dbReference>
<keyword evidence="3" id="KW-1185">Reference proteome</keyword>
<evidence type="ECO:0000313" key="3">
    <source>
        <dbReference type="Proteomes" id="UP000683401"/>
    </source>
</evidence>
<accession>A0ABX8HTS4</accession>
<evidence type="ECO:0000313" key="2">
    <source>
        <dbReference type="EMBL" id="QWU83857.1"/>
    </source>
</evidence>
<dbReference type="EMBL" id="CP076668">
    <property type="protein sequence ID" value="QWU83857.1"/>
    <property type="molecule type" value="Genomic_DNA"/>
</dbReference>
<reference evidence="3" key="1">
    <citation type="submission" date="2021-06" db="EMBL/GenBank/DDBJ databases">
        <title>Identification of Pseudomonas cichorii causing bacterial leaf black spot of flue-cured tobacco, a new disease in China.</title>
        <authorList>
            <person name="Lu C.-H."/>
        </authorList>
    </citation>
    <scope>NUCLEOTIDE SEQUENCE [LARGE SCALE GENOMIC DNA]</scope>
    <source>
        <strain evidence="3">LJ2</strain>
    </source>
</reference>
<feature type="region of interest" description="Disordered" evidence="1">
    <location>
        <begin position="1"/>
        <end position="22"/>
    </location>
</feature>
<sequence>MTEKTESNNNASSGDVPTSGPSVASFYKETTAELIYVEQCVPSAGDNIHIYWSGCNFNFGPRGGYAGIQHQNNVLIDGQIFTYNNICSIWDLADSPGKPEVSLDYGLKGLHTKHFGGEGTGLHTSHPMPWTPGQWYGMVIRRWFIPGESVTHMGMFMYSYTHDRWTHYMSASIPDGDISFTSAHNSGFLERFSGNALGYFGIYGQNFRMSKDGTWQKPTHYVATAGGDPHTWNAMLVGSGDTPGTANIKLIAGGYFNNDKTSIHLEPNQFDDKPKVVKASRVDWLQATYLGSVAAVRVEWGVPDTSPPQLSYRIEIRKDGSSTVIASNSNTRPEQRDATFQTGTLAPGSYSATLAITNIFNLGAMHYSTSFSVS</sequence>
<feature type="compositionally biased region" description="Polar residues" evidence="1">
    <location>
        <begin position="7"/>
        <end position="22"/>
    </location>
</feature>
<proteinExistence type="predicted"/>
<name>A0ABX8HTS4_9PSED</name>
<dbReference type="RefSeq" id="WP_216704857.1">
    <property type="nucleotide sequence ID" value="NZ_CP076668.1"/>
</dbReference>
<dbReference type="Proteomes" id="UP000683401">
    <property type="component" value="Chromosome"/>
</dbReference>
<gene>
    <name evidence="2" type="ORF">KQP88_03410</name>
</gene>